<reference evidence="1 2" key="1">
    <citation type="submission" date="2019-05" db="EMBL/GenBank/DDBJ databases">
        <title>Another draft genome of Portunus trituberculatus and its Hox gene families provides insights of decapod evolution.</title>
        <authorList>
            <person name="Jeong J.-H."/>
            <person name="Song I."/>
            <person name="Kim S."/>
            <person name="Choi T."/>
            <person name="Kim D."/>
            <person name="Ryu S."/>
            <person name="Kim W."/>
        </authorList>
    </citation>
    <scope>NUCLEOTIDE SEQUENCE [LARGE SCALE GENOMIC DNA]</scope>
    <source>
        <tissue evidence="1">Muscle</tissue>
    </source>
</reference>
<organism evidence="1 2">
    <name type="scientific">Portunus trituberculatus</name>
    <name type="common">Swimming crab</name>
    <name type="synonym">Neptunus trituberculatus</name>
    <dbReference type="NCBI Taxonomy" id="210409"/>
    <lineage>
        <taxon>Eukaryota</taxon>
        <taxon>Metazoa</taxon>
        <taxon>Ecdysozoa</taxon>
        <taxon>Arthropoda</taxon>
        <taxon>Crustacea</taxon>
        <taxon>Multicrustacea</taxon>
        <taxon>Malacostraca</taxon>
        <taxon>Eumalacostraca</taxon>
        <taxon>Eucarida</taxon>
        <taxon>Decapoda</taxon>
        <taxon>Pleocyemata</taxon>
        <taxon>Brachyura</taxon>
        <taxon>Eubrachyura</taxon>
        <taxon>Portunoidea</taxon>
        <taxon>Portunidae</taxon>
        <taxon>Portuninae</taxon>
        <taxon>Portunus</taxon>
    </lineage>
</organism>
<protein>
    <submittedName>
        <fullName evidence="1">Uncharacterized protein</fullName>
    </submittedName>
</protein>
<sequence length="63" mass="7121">MASVFPYTTSRPVKLGTKSISFFLCPIVTPPHFHLPLNVLAGTGRLPFYSYLPCIHKRFDLAR</sequence>
<dbReference type="AlphaFoldDB" id="A0A5B7JE21"/>
<evidence type="ECO:0000313" key="1">
    <source>
        <dbReference type="EMBL" id="MPC91218.1"/>
    </source>
</evidence>
<name>A0A5B7JE21_PORTR</name>
<proteinExistence type="predicted"/>
<comment type="caution">
    <text evidence="1">The sequence shown here is derived from an EMBL/GenBank/DDBJ whole genome shotgun (WGS) entry which is preliminary data.</text>
</comment>
<dbReference type="EMBL" id="VSRR010087012">
    <property type="protein sequence ID" value="MPC91218.1"/>
    <property type="molecule type" value="Genomic_DNA"/>
</dbReference>
<keyword evidence="2" id="KW-1185">Reference proteome</keyword>
<accession>A0A5B7JE21</accession>
<evidence type="ECO:0000313" key="2">
    <source>
        <dbReference type="Proteomes" id="UP000324222"/>
    </source>
</evidence>
<gene>
    <name evidence="1" type="ORF">E2C01_086239</name>
</gene>
<dbReference type="Proteomes" id="UP000324222">
    <property type="component" value="Unassembled WGS sequence"/>
</dbReference>